<sequence>MEEELVGQIFEAMMISASGEGFVPFSATRCGRVAKYVKILTFAGCYRHASTCLNSFDKSLADKKSVTVATKIKPRFSHTSLLSRIWWQKKERILPLRQIS</sequence>
<gene>
    <name evidence="1" type="ORF">APZ42_008352</name>
</gene>
<dbReference type="AlphaFoldDB" id="A0A164EPL3"/>
<comment type="caution">
    <text evidence="1">The sequence shown here is derived from an EMBL/GenBank/DDBJ whole genome shotgun (WGS) entry which is preliminary data.</text>
</comment>
<dbReference type="EMBL" id="LRGB01022961">
    <property type="protein sequence ID" value="KZR96999.1"/>
    <property type="molecule type" value="Genomic_DNA"/>
</dbReference>
<protein>
    <submittedName>
        <fullName evidence="1">Uncharacterized protein</fullName>
    </submittedName>
</protein>
<evidence type="ECO:0000313" key="2">
    <source>
        <dbReference type="Proteomes" id="UP000076858"/>
    </source>
</evidence>
<evidence type="ECO:0000313" key="1">
    <source>
        <dbReference type="EMBL" id="KZR96999.1"/>
    </source>
</evidence>
<name>A0A164EPL3_9CRUS</name>
<dbReference type="Proteomes" id="UP000076858">
    <property type="component" value="Unassembled WGS sequence"/>
</dbReference>
<keyword evidence="2" id="KW-1185">Reference proteome</keyword>
<organism evidence="1 2">
    <name type="scientific">Daphnia magna</name>
    <dbReference type="NCBI Taxonomy" id="35525"/>
    <lineage>
        <taxon>Eukaryota</taxon>
        <taxon>Metazoa</taxon>
        <taxon>Ecdysozoa</taxon>
        <taxon>Arthropoda</taxon>
        <taxon>Crustacea</taxon>
        <taxon>Branchiopoda</taxon>
        <taxon>Diplostraca</taxon>
        <taxon>Cladocera</taxon>
        <taxon>Anomopoda</taxon>
        <taxon>Daphniidae</taxon>
        <taxon>Daphnia</taxon>
    </lineage>
</organism>
<feature type="non-terminal residue" evidence="1">
    <location>
        <position position="100"/>
    </location>
</feature>
<accession>A0A164EPL3</accession>
<proteinExistence type="predicted"/>
<reference evidence="1 2" key="1">
    <citation type="submission" date="2016-03" db="EMBL/GenBank/DDBJ databases">
        <title>EvidentialGene: Evidence-directed Construction of Genes on Genomes.</title>
        <authorList>
            <person name="Gilbert D.G."/>
            <person name="Choi J.-H."/>
            <person name="Mockaitis K."/>
            <person name="Colbourne J."/>
            <person name="Pfrender M."/>
        </authorList>
    </citation>
    <scope>NUCLEOTIDE SEQUENCE [LARGE SCALE GENOMIC DNA]</scope>
    <source>
        <strain evidence="1 2">Xinb3</strain>
        <tissue evidence="1">Complete organism</tissue>
    </source>
</reference>